<feature type="domain" description="Beta-lactamase-related" evidence="1">
    <location>
        <begin position="13"/>
        <end position="338"/>
    </location>
</feature>
<dbReference type="AlphaFoldDB" id="S4N455"/>
<dbReference type="OrthoDB" id="9809635at2"/>
<organism evidence="2 3">
    <name type="scientific">Streptomyces afghaniensis 772</name>
    <dbReference type="NCBI Taxonomy" id="1283301"/>
    <lineage>
        <taxon>Bacteria</taxon>
        <taxon>Bacillati</taxon>
        <taxon>Actinomycetota</taxon>
        <taxon>Actinomycetes</taxon>
        <taxon>Kitasatosporales</taxon>
        <taxon>Streptomycetaceae</taxon>
        <taxon>Streptomyces</taxon>
    </lineage>
</organism>
<accession>S4N455</accession>
<dbReference type="PANTHER" id="PTHR43283:SF3">
    <property type="entry name" value="BETA-LACTAMASE FAMILY PROTEIN (AFU_ORTHOLOGUE AFUA_5G07500)"/>
    <property type="match status" value="1"/>
</dbReference>
<evidence type="ECO:0000313" key="3">
    <source>
        <dbReference type="Proteomes" id="UP000015001"/>
    </source>
</evidence>
<name>S4N455_9ACTN</name>
<dbReference type="HOGENOM" id="CLU_035614_3_0_11"/>
<dbReference type="SUPFAM" id="SSF56601">
    <property type="entry name" value="beta-lactamase/transpeptidase-like"/>
    <property type="match status" value="1"/>
</dbReference>
<protein>
    <submittedName>
        <fullName evidence="2">Putative Esterase EstB</fullName>
    </submittedName>
</protein>
<dbReference type="PATRIC" id="fig|1283301.3.peg.185"/>
<dbReference type="EMBL" id="AOPY01001072">
    <property type="protein sequence ID" value="EPJ42747.1"/>
    <property type="molecule type" value="Genomic_DNA"/>
</dbReference>
<evidence type="ECO:0000259" key="1">
    <source>
        <dbReference type="Pfam" id="PF00144"/>
    </source>
</evidence>
<evidence type="ECO:0000313" key="2">
    <source>
        <dbReference type="EMBL" id="EPJ42747.1"/>
    </source>
</evidence>
<sequence length="363" mass="39260">MTRERWPSAFEQVRRVLAERLAAQPLLGAQLFVSRHGIPLLDAAIGEAQPGHPMSRDSVLYWSCAGKPLLALAVALLVDEGALDFDDPVSRHLPEFGAGGKAGITIGDVLTHSGGFRYLSGPGPYYERYDTFIERVNAAPLEPGWVPGRDQGYHQETGWYVLAALIEAKRAHGYPEDVVQRICRPMGLESTWVTMSAEVHDSVRPRLAVPSYINRRGVRRVPYLISAPGCRTRIPSYGCYGTMADLGRLYEQVLLGLDGRGSSPVSRGTLALMTGRGRGPTFDRTWKHECEYARGFSRDVSKHWGFGSGWSASSFGMVGLVGHVCGGGDPATGIVIAASFGALAHGQKDLEALMSSVYAGALS</sequence>
<keyword evidence="3" id="KW-1185">Reference proteome</keyword>
<dbReference type="InterPro" id="IPR001466">
    <property type="entry name" value="Beta-lactam-related"/>
</dbReference>
<gene>
    <name evidence="2" type="ORF">STAFG_0197</name>
</gene>
<reference evidence="2 3" key="1">
    <citation type="submission" date="2013-02" db="EMBL/GenBank/DDBJ databases">
        <title>Draft Genome Sequence of Streptomyces afghaniensis, Which Produces Compounds of the Julimycin B-Complex.</title>
        <authorList>
            <person name="Gruening B.A."/>
            <person name="Praeg A."/>
            <person name="Erxleben A."/>
            <person name="Guenther S."/>
            <person name="Fiedler H.-P."/>
            <person name="Goodfellow M."/>
            <person name="Mueller M."/>
        </authorList>
    </citation>
    <scope>NUCLEOTIDE SEQUENCE [LARGE SCALE GENOMIC DNA]</scope>
    <source>
        <strain evidence="2 3">772</strain>
    </source>
</reference>
<dbReference type="InterPro" id="IPR050789">
    <property type="entry name" value="Diverse_Enzym_Activities"/>
</dbReference>
<dbReference type="PANTHER" id="PTHR43283">
    <property type="entry name" value="BETA-LACTAMASE-RELATED"/>
    <property type="match status" value="1"/>
</dbReference>
<dbReference type="RefSeq" id="WP_020269225.1">
    <property type="nucleotide sequence ID" value="NZ_KE353788.1"/>
</dbReference>
<dbReference type="Proteomes" id="UP000015001">
    <property type="component" value="Unassembled WGS sequence"/>
</dbReference>
<proteinExistence type="predicted"/>
<comment type="caution">
    <text evidence="2">The sequence shown here is derived from an EMBL/GenBank/DDBJ whole genome shotgun (WGS) entry which is preliminary data.</text>
</comment>
<dbReference type="Gene3D" id="3.40.710.10">
    <property type="entry name" value="DD-peptidase/beta-lactamase superfamily"/>
    <property type="match status" value="1"/>
</dbReference>
<dbReference type="InterPro" id="IPR012338">
    <property type="entry name" value="Beta-lactam/transpept-like"/>
</dbReference>
<dbReference type="Pfam" id="PF00144">
    <property type="entry name" value="Beta-lactamase"/>
    <property type="match status" value="1"/>
</dbReference>